<accession>A0A4Z2GIK8</accession>
<evidence type="ECO:0000256" key="1">
    <source>
        <dbReference type="SAM" id="MobiDB-lite"/>
    </source>
</evidence>
<dbReference type="AlphaFoldDB" id="A0A4Z2GIK8"/>
<sequence>MYRLDRHGASITTSPPSAQWGVFRLGCRVGGAGEHVGPTWNTSAPPGTRRPHLDRGSLFDGENTSEPEKPGGRGKAESLSLGCGADTAALWIENHSHAHTSAVMTYDHASAVGYTLTPR</sequence>
<comment type="caution">
    <text evidence="2">The sequence shown here is derived from an EMBL/GenBank/DDBJ whole genome shotgun (WGS) entry which is preliminary data.</text>
</comment>
<evidence type="ECO:0000313" key="3">
    <source>
        <dbReference type="Proteomes" id="UP000314294"/>
    </source>
</evidence>
<organism evidence="2 3">
    <name type="scientific">Liparis tanakae</name>
    <name type="common">Tanaka's snailfish</name>
    <dbReference type="NCBI Taxonomy" id="230148"/>
    <lineage>
        <taxon>Eukaryota</taxon>
        <taxon>Metazoa</taxon>
        <taxon>Chordata</taxon>
        <taxon>Craniata</taxon>
        <taxon>Vertebrata</taxon>
        <taxon>Euteleostomi</taxon>
        <taxon>Actinopterygii</taxon>
        <taxon>Neopterygii</taxon>
        <taxon>Teleostei</taxon>
        <taxon>Neoteleostei</taxon>
        <taxon>Acanthomorphata</taxon>
        <taxon>Eupercaria</taxon>
        <taxon>Perciformes</taxon>
        <taxon>Cottioidei</taxon>
        <taxon>Cottales</taxon>
        <taxon>Liparidae</taxon>
        <taxon>Liparis</taxon>
    </lineage>
</organism>
<dbReference type="EMBL" id="SRLO01000522">
    <property type="protein sequence ID" value="TNN53199.1"/>
    <property type="molecule type" value="Genomic_DNA"/>
</dbReference>
<dbReference type="Proteomes" id="UP000314294">
    <property type="component" value="Unassembled WGS sequence"/>
</dbReference>
<keyword evidence="3" id="KW-1185">Reference proteome</keyword>
<feature type="region of interest" description="Disordered" evidence="1">
    <location>
        <begin position="34"/>
        <end position="79"/>
    </location>
</feature>
<protein>
    <submittedName>
        <fullName evidence="2">Uncharacterized protein</fullName>
    </submittedName>
</protein>
<reference evidence="2 3" key="1">
    <citation type="submission" date="2019-03" db="EMBL/GenBank/DDBJ databases">
        <title>First draft genome of Liparis tanakae, snailfish: a comprehensive survey of snailfish specific genes.</title>
        <authorList>
            <person name="Kim W."/>
            <person name="Song I."/>
            <person name="Jeong J.-H."/>
            <person name="Kim D."/>
            <person name="Kim S."/>
            <person name="Ryu S."/>
            <person name="Song J.Y."/>
            <person name="Lee S.K."/>
        </authorList>
    </citation>
    <scope>NUCLEOTIDE SEQUENCE [LARGE SCALE GENOMIC DNA]</scope>
    <source>
        <tissue evidence="2">Muscle</tissue>
    </source>
</reference>
<name>A0A4Z2GIK8_9TELE</name>
<proteinExistence type="predicted"/>
<evidence type="ECO:0000313" key="2">
    <source>
        <dbReference type="EMBL" id="TNN53199.1"/>
    </source>
</evidence>
<gene>
    <name evidence="2" type="ORF">EYF80_036560</name>
</gene>
<feature type="compositionally biased region" description="Basic and acidic residues" evidence="1">
    <location>
        <begin position="66"/>
        <end position="76"/>
    </location>
</feature>